<protein>
    <submittedName>
        <fullName evidence="2">Uncharacterized protein</fullName>
    </submittedName>
</protein>
<evidence type="ECO:0000313" key="3">
    <source>
        <dbReference type="Proteomes" id="UP000184388"/>
    </source>
</evidence>
<evidence type="ECO:0000256" key="1">
    <source>
        <dbReference type="SAM" id="MobiDB-lite"/>
    </source>
</evidence>
<reference evidence="3" key="1">
    <citation type="submission" date="2016-11" db="EMBL/GenBank/DDBJ databases">
        <authorList>
            <person name="Jaros S."/>
            <person name="Januszkiewicz K."/>
            <person name="Wedrychowicz H."/>
        </authorList>
    </citation>
    <scope>NUCLEOTIDE SEQUENCE [LARGE SCALE GENOMIC DNA]</scope>
    <source>
        <strain evidence="3">CGMCC 4.3555</strain>
    </source>
</reference>
<proteinExistence type="predicted"/>
<evidence type="ECO:0000313" key="2">
    <source>
        <dbReference type="EMBL" id="SHM79154.1"/>
    </source>
</evidence>
<accession>A0A9X8N2Z1</accession>
<name>A0A9X8N2Z1_9ACTN</name>
<dbReference type="EMBL" id="FRBK01000014">
    <property type="protein sequence ID" value="SHM79154.1"/>
    <property type="molecule type" value="Genomic_DNA"/>
</dbReference>
<sequence>MSRKRFLLLAGGASTAVGITVAGQTPAFARSADTEARAWVAAHRDTLPRAYADIAPLPSAVRQAVLVELSPTERSRVWTEHLTTCRSAHPSLTAQQSRVLQDALALAGSEATFAAGEPTKGSALQRRISAVEAAAKPARAPSAPVPRRKGVNAGLRTTDAGSSRTRQPGVLSRDVVDTCAGQLKGQRGPSGRGADHHTRTTPVLRRPSYPTETPRPRGSEDGHSEHTIRA</sequence>
<gene>
    <name evidence="2" type="ORF">SAMN05216268_114139</name>
</gene>
<dbReference type="Proteomes" id="UP000184388">
    <property type="component" value="Unassembled WGS sequence"/>
</dbReference>
<organism evidence="2 3">
    <name type="scientific">Streptomyces yunnanensis</name>
    <dbReference type="NCBI Taxonomy" id="156453"/>
    <lineage>
        <taxon>Bacteria</taxon>
        <taxon>Bacillati</taxon>
        <taxon>Actinomycetota</taxon>
        <taxon>Actinomycetes</taxon>
        <taxon>Kitasatosporales</taxon>
        <taxon>Streptomycetaceae</taxon>
        <taxon>Streptomyces</taxon>
    </lineage>
</organism>
<feature type="region of interest" description="Disordered" evidence="1">
    <location>
        <begin position="135"/>
        <end position="230"/>
    </location>
</feature>
<dbReference type="AlphaFoldDB" id="A0A9X8N2Z1"/>
<feature type="compositionally biased region" description="Basic and acidic residues" evidence="1">
    <location>
        <begin position="214"/>
        <end position="230"/>
    </location>
</feature>
<comment type="caution">
    <text evidence="2">The sequence shown here is derived from an EMBL/GenBank/DDBJ whole genome shotgun (WGS) entry which is preliminary data.</text>
</comment>
<dbReference type="NCBIfam" id="NF033852">
    <property type="entry name" value="fulvocin_rel"/>
    <property type="match status" value="1"/>
</dbReference>